<gene>
    <name evidence="1" type="ORF">GYMLUDRAFT_49388</name>
</gene>
<evidence type="ECO:0000313" key="2">
    <source>
        <dbReference type="Proteomes" id="UP000053593"/>
    </source>
</evidence>
<dbReference type="Proteomes" id="UP000053593">
    <property type="component" value="Unassembled WGS sequence"/>
</dbReference>
<organism evidence="1 2">
    <name type="scientific">Collybiopsis luxurians FD-317 M1</name>
    <dbReference type="NCBI Taxonomy" id="944289"/>
    <lineage>
        <taxon>Eukaryota</taxon>
        <taxon>Fungi</taxon>
        <taxon>Dikarya</taxon>
        <taxon>Basidiomycota</taxon>
        <taxon>Agaricomycotina</taxon>
        <taxon>Agaricomycetes</taxon>
        <taxon>Agaricomycetidae</taxon>
        <taxon>Agaricales</taxon>
        <taxon>Marasmiineae</taxon>
        <taxon>Omphalotaceae</taxon>
        <taxon>Collybiopsis</taxon>
        <taxon>Collybiopsis luxurians</taxon>
    </lineage>
</organism>
<accession>A0A0D0CEI1</accession>
<sequence>MPNCVNSMFYYSSCGLHHPNPLRAWNNPIMLPCNRLLQDTIKNRDNLKSGDLPILNHPFGAPVLPEHHIQLEDLQCKANLHISSSPMYSACHSATSVYSPSSGAIIHQKNHIQLPAGISSGYVNEHGWLCSDQGQLILWLPPWMRGGFRDKHQILTMAANADNCALSVDWSNFVHGTQWTNCWDLT</sequence>
<protein>
    <submittedName>
        <fullName evidence="1">Uncharacterized protein</fullName>
    </submittedName>
</protein>
<dbReference type="EMBL" id="KN834830">
    <property type="protein sequence ID" value="KIK53393.1"/>
    <property type="molecule type" value="Genomic_DNA"/>
</dbReference>
<keyword evidence="2" id="KW-1185">Reference proteome</keyword>
<proteinExistence type="predicted"/>
<reference evidence="1 2" key="1">
    <citation type="submission" date="2014-04" db="EMBL/GenBank/DDBJ databases">
        <title>Evolutionary Origins and Diversification of the Mycorrhizal Mutualists.</title>
        <authorList>
            <consortium name="DOE Joint Genome Institute"/>
            <consortium name="Mycorrhizal Genomics Consortium"/>
            <person name="Kohler A."/>
            <person name="Kuo A."/>
            <person name="Nagy L.G."/>
            <person name="Floudas D."/>
            <person name="Copeland A."/>
            <person name="Barry K.W."/>
            <person name="Cichocki N."/>
            <person name="Veneault-Fourrey C."/>
            <person name="LaButti K."/>
            <person name="Lindquist E.A."/>
            <person name="Lipzen A."/>
            <person name="Lundell T."/>
            <person name="Morin E."/>
            <person name="Murat C."/>
            <person name="Riley R."/>
            <person name="Ohm R."/>
            <person name="Sun H."/>
            <person name="Tunlid A."/>
            <person name="Henrissat B."/>
            <person name="Grigoriev I.V."/>
            <person name="Hibbett D.S."/>
            <person name="Martin F."/>
        </authorList>
    </citation>
    <scope>NUCLEOTIDE SEQUENCE [LARGE SCALE GENOMIC DNA]</scope>
    <source>
        <strain evidence="1 2">FD-317 M1</strain>
    </source>
</reference>
<evidence type="ECO:0000313" key="1">
    <source>
        <dbReference type="EMBL" id="KIK53393.1"/>
    </source>
</evidence>
<name>A0A0D0CEI1_9AGAR</name>
<dbReference type="AlphaFoldDB" id="A0A0D0CEI1"/>
<dbReference type="HOGENOM" id="CLU_1454586_0_0_1"/>
<dbReference type="OrthoDB" id="2615105at2759"/>